<feature type="transmembrane region" description="Helical" evidence="10">
    <location>
        <begin position="178"/>
        <end position="201"/>
    </location>
</feature>
<evidence type="ECO:0000313" key="13">
    <source>
        <dbReference type="Proteomes" id="UP001186944"/>
    </source>
</evidence>
<dbReference type="GO" id="GO:0005921">
    <property type="term" value="C:gap junction"/>
    <property type="evidence" value="ECO:0007669"/>
    <property type="project" value="UniProtKB-UniRule"/>
</dbReference>
<dbReference type="PROSITE" id="PS51013">
    <property type="entry name" value="PANNEXIN"/>
    <property type="match status" value="1"/>
</dbReference>
<dbReference type="Pfam" id="PF00876">
    <property type="entry name" value="Innexin"/>
    <property type="match status" value="1"/>
</dbReference>
<dbReference type="EMBL" id="VSWD01000014">
    <property type="protein sequence ID" value="KAK3083312.1"/>
    <property type="molecule type" value="Genomic_DNA"/>
</dbReference>
<dbReference type="GO" id="GO:0034220">
    <property type="term" value="P:monoatomic ion transmembrane transport"/>
    <property type="evidence" value="ECO:0007669"/>
    <property type="project" value="UniProtKB-KW"/>
</dbReference>
<feature type="chain" id="PRO_5041730968" description="Innexin" evidence="11">
    <location>
        <begin position="21"/>
        <end position="390"/>
    </location>
</feature>
<keyword evidence="7 10" id="KW-0472">Membrane</keyword>
<protein>
    <recommendedName>
        <fullName evidence="10">Innexin</fullName>
    </recommendedName>
</protein>
<name>A0AA89BJK4_PINIB</name>
<feature type="transmembrane region" description="Helical" evidence="10">
    <location>
        <begin position="262"/>
        <end position="290"/>
    </location>
</feature>
<keyword evidence="5 10" id="KW-1133">Transmembrane helix</keyword>
<dbReference type="AlphaFoldDB" id="A0AA89BJK4"/>
<keyword evidence="9" id="KW-0325">Glycoprotein</keyword>
<evidence type="ECO:0000313" key="12">
    <source>
        <dbReference type="EMBL" id="KAK3083312.1"/>
    </source>
</evidence>
<evidence type="ECO:0000256" key="10">
    <source>
        <dbReference type="RuleBase" id="RU010713"/>
    </source>
</evidence>
<comment type="function">
    <text evidence="10">Structural component of the gap junctions.</text>
</comment>
<dbReference type="Proteomes" id="UP001186944">
    <property type="component" value="Unassembled WGS sequence"/>
</dbReference>
<comment type="caution">
    <text evidence="10">Lacks conserved residue(s) required for the propagation of feature annotation.</text>
</comment>
<feature type="glycosylation site" description="N-linked (GlcNAc...) asparagine" evidence="9">
    <location>
        <position position="34"/>
    </location>
</feature>
<sequence>MNHIWTVLLLAIFAVAITSGQFMGNPIECWMPANFPATHVAYAKSLCWVSNTYYIPLEDTIPTDIKTRQEAEITYYQWVPVILLFQAFLFKFPNLVWKMCNGYSGLNMDKICRMADSTMLNSPEDRTKEITNLARYLNKWLITQRNYHYNALIRVRERVSNIFCFCIGKKDGKFLTGFYLFIKLLYVLNIVGQFFLLNAFMANDYHIFGLELIRYLIGQGDWMPMPKFPRVTLCDFEIRQLSNLQKWTVQCVLPVNMFNEKIFIFLWFWFFLLAILAFFNLFLWFYYILFTTNKTKYVRKYLRINRELNTAFDKKLSQKFAEEYLRDDGIFVLRIIAKNSSDMVVTDLVYAMWKVFKETHCAKKRENAGMEDIEREKLNGSTHFYPNGCA</sequence>
<keyword evidence="11" id="KW-0732">Signal</keyword>
<gene>
    <name evidence="10" type="primary">inx</name>
    <name evidence="12" type="ORF">FSP39_019235</name>
</gene>
<evidence type="ECO:0000256" key="2">
    <source>
        <dbReference type="ARBA" id="ARBA00022448"/>
    </source>
</evidence>
<dbReference type="InterPro" id="IPR000990">
    <property type="entry name" value="Innexin"/>
</dbReference>
<evidence type="ECO:0000256" key="6">
    <source>
        <dbReference type="ARBA" id="ARBA00023065"/>
    </source>
</evidence>
<reference evidence="12" key="1">
    <citation type="submission" date="2019-08" db="EMBL/GenBank/DDBJ databases">
        <title>The improved chromosome-level genome for the pearl oyster Pinctada fucata martensii using PacBio sequencing and Hi-C.</title>
        <authorList>
            <person name="Zheng Z."/>
        </authorList>
    </citation>
    <scope>NUCLEOTIDE SEQUENCE</scope>
    <source>
        <strain evidence="12">ZZ-2019</strain>
        <tissue evidence="12">Adductor muscle</tissue>
    </source>
</reference>
<keyword evidence="6 10" id="KW-0406">Ion transport</keyword>
<evidence type="ECO:0000256" key="9">
    <source>
        <dbReference type="PIRSR" id="PIRSR600990-52"/>
    </source>
</evidence>
<keyword evidence="4 10" id="KW-0812">Transmembrane</keyword>
<evidence type="ECO:0000256" key="5">
    <source>
        <dbReference type="ARBA" id="ARBA00022989"/>
    </source>
</evidence>
<comment type="caution">
    <text evidence="12">The sequence shown here is derived from an EMBL/GenBank/DDBJ whole genome shotgun (WGS) entry which is preliminary data.</text>
</comment>
<evidence type="ECO:0000256" key="1">
    <source>
        <dbReference type="ARBA" id="ARBA00004651"/>
    </source>
</evidence>
<feature type="transmembrane region" description="Helical" evidence="10">
    <location>
        <begin position="75"/>
        <end position="92"/>
    </location>
</feature>
<accession>A0AA89BJK4</accession>
<proteinExistence type="inferred from homology"/>
<dbReference type="PRINTS" id="PR01262">
    <property type="entry name" value="INNEXIN"/>
</dbReference>
<evidence type="ECO:0000256" key="7">
    <source>
        <dbReference type="ARBA" id="ARBA00023136"/>
    </source>
</evidence>
<keyword evidence="8 10" id="KW-0407">Ion channel</keyword>
<comment type="subcellular location">
    <subcellularLocation>
        <location evidence="1 10">Cell membrane</location>
        <topology evidence="1 10">Multi-pass membrane protein</topology>
    </subcellularLocation>
</comment>
<evidence type="ECO:0000256" key="3">
    <source>
        <dbReference type="ARBA" id="ARBA00022475"/>
    </source>
</evidence>
<dbReference type="GO" id="GO:0005886">
    <property type="term" value="C:plasma membrane"/>
    <property type="evidence" value="ECO:0007669"/>
    <property type="project" value="UniProtKB-SubCell"/>
</dbReference>
<comment type="similarity">
    <text evidence="10">Belongs to the pannexin family.</text>
</comment>
<keyword evidence="3" id="KW-1003">Cell membrane</keyword>
<dbReference type="PANTHER" id="PTHR11893:SF36">
    <property type="entry name" value="INNEXIN-5"/>
    <property type="match status" value="1"/>
</dbReference>
<evidence type="ECO:0000256" key="11">
    <source>
        <dbReference type="SAM" id="SignalP"/>
    </source>
</evidence>
<keyword evidence="2 10" id="KW-0813">Transport</keyword>
<evidence type="ECO:0000256" key="4">
    <source>
        <dbReference type="ARBA" id="ARBA00022692"/>
    </source>
</evidence>
<evidence type="ECO:0000256" key="8">
    <source>
        <dbReference type="ARBA" id="ARBA00023303"/>
    </source>
</evidence>
<dbReference type="PANTHER" id="PTHR11893">
    <property type="entry name" value="INNEXIN"/>
    <property type="match status" value="1"/>
</dbReference>
<keyword evidence="13" id="KW-1185">Reference proteome</keyword>
<feature type="signal peptide" evidence="11">
    <location>
        <begin position="1"/>
        <end position="20"/>
    </location>
</feature>
<organism evidence="12 13">
    <name type="scientific">Pinctada imbricata</name>
    <name type="common">Atlantic pearl-oyster</name>
    <name type="synonym">Pinctada martensii</name>
    <dbReference type="NCBI Taxonomy" id="66713"/>
    <lineage>
        <taxon>Eukaryota</taxon>
        <taxon>Metazoa</taxon>
        <taxon>Spiralia</taxon>
        <taxon>Lophotrochozoa</taxon>
        <taxon>Mollusca</taxon>
        <taxon>Bivalvia</taxon>
        <taxon>Autobranchia</taxon>
        <taxon>Pteriomorphia</taxon>
        <taxon>Pterioida</taxon>
        <taxon>Pterioidea</taxon>
        <taxon>Pteriidae</taxon>
        <taxon>Pinctada</taxon>
    </lineage>
</organism>